<dbReference type="EMBL" id="JACEIK010005375">
    <property type="protein sequence ID" value="MCE0481344.1"/>
    <property type="molecule type" value="Genomic_DNA"/>
</dbReference>
<gene>
    <name evidence="1" type="ORF">HAX54_039026</name>
</gene>
<organism evidence="1 2">
    <name type="scientific">Datura stramonium</name>
    <name type="common">Jimsonweed</name>
    <name type="synonym">Common thornapple</name>
    <dbReference type="NCBI Taxonomy" id="4076"/>
    <lineage>
        <taxon>Eukaryota</taxon>
        <taxon>Viridiplantae</taxon>
        <taxon>Streptophyta</taxon>
        <taxon>Embryophyta</taxon>
        <taxon>Tracheophyta</taxon>
        <taxon>Spermatophyta</taxon>
        <taxon>Magnoliopsida</taxon>
        <taxon>eudicotyledons</taxon>
        <taxon>Gunneridae</taxon>
        <taxon>Pentapetalae</taxon>
        <taxon>asterids</taxon>
        <taxon>lamiids</taxon>
        <taxon>Solanales</taxon>
        <taxon>Solanaceae</taxon>
        <taxon>Solanoideae</taxon>
        <taxon>Datureae</taxon>
        <taxon>Datura</taxon>
    </lineage>
</organism>
<dbReference type="InterPro" id="IPR040256">
    <property type="entry name" value="At4g02000-like"/>
</dbReference>
<dbReference type="PANTHER" id="PTHR31286">
    <property type="entry name" value="GLYCINE-RICH CELL WALL STRUCTURAL PROTEIN 1.8-LIKE"/>
    <property type="match status" value="1"/>
</dbReference>
<protein>
    <recommendedName>
        <fullName evidence="3">DUF4283 domain-containing protein</fullName>
    </recommendedName>
</protein>
<reference evidence="1 2" key="1">
    <citation type="journal article" date="2021" name="BMC Genomics">
        <title>Datura genome reveals duplications of psychoactive alkaloid biosynthetic genes and high mutation rate following tissue culture.</title>
        <authorList>
            <person name="Rajewski A."/>
            <person name="Carter-House D."/>
            <person name="Stajich J."/>
            <person name="Litt A."/>
        </authorList>
    </citation>
    <scope>NUCLEOTIDE SEQUENCE [LARGE SCALE GENOMIC DNA]</scope>
    <source>
        <strain evidence="1">AR-01</strain>
    </source>
</reference>
<evidence type="ECO:0000313" key="1">
    <source>
        <dbReference type="EMBL" id="MCE0481344.1"/>
    </source>
</evidence>
<comment type="caution">
    <text evidence="1">The sequence shown here is derived from an EMBL/GenBank/DDBJ whole genome shotgun (WGS) entry which is preliminary data.</text>
</comment>
<name>A0ABS8VKN8_DATST</name>
<keyword evidence="2" id="KW-1185">Reference proteome</keyword>
<evidence type="ECO:0008006" key="3">
    <source>
        <dbReference type="Google" id="ProtNLM"/>
    </source>
</evidence>
<sequence>VAATSMVMIKHPRDSVFAKQTMHNGVPVIILKAKDLYGSIKIEGYQMWLQKWSPEFKPDKDLSSPIWVLLSEIPFHMHNWQYVRQVVSSVDTLLELDAATMGRTRLSLAK</sequence>
<feature type="non-terminal residue" evidence="1">
    <location>
        <position position="110"/>
    </location>
</feature>
<feature type="non-terminal residue" evidence="1">
    <location>
        <position position="1"/>
    </location>
</feature>
<proteinExistence type="predicted"/>
<dbReference type="Proteomes" id="UP000823775">
    <property type="component" value="Unassembled WGS sequence"/>
</dbReference>
<dbReference type="PANTHER" id="PTHR31286:SF164">
    <property type="entry name" value="ZINC FINGER, CCHC-TYPE"/>
    <property type="match status" value="1"/>
</dbReference>
<evidence type="ECO:0000313" key="2">
    <source>
        <dbReference type="Proteomes" id="UP000823775"/>
    </source>
</evidence>
<accession>A0ABS8VKN8</accession>